<comment type="caution">
    <text evidence="1">The sequence shown here is derived from an EMBL/GenBank/DDBJ whole genome shotgun (WGS) entry which is preliminary data.</text>
</comment>
<feature type="non-terminal residue" evidence="1">
    <location>
        <position position="1"/>
    </location>
</feature>
<proteinExistence type="predicted"/>
<name>A0A0P9ETZ2_9CHLR</name>
<gene>
    <name evidence="1" type="ORF">SE17_42185</name>
</gene>
<dbReference type="Proteomes" id="UP000050509">
    <property type="component" value="Unassembled WGS sequence"/>
</dbReference>
<dbReference type="AlphaFoldDB" id="A0A0P9ETZ2"/>
<feature type="non-terminal residue" evidence="1">
    <location>
        <position position="209"/>
    </location>
</feature>
<accession>A0A0P9ETZ2</accession>
<evidence type="ECO:0000313" key="1">
    <source>
        <dbReference type="EMBL" id="KPV47620.1"/>
    </source>
</evidence>
<dbReference type="EMBL" id="LJCR01003350">
    <property type="protein sequence ID" value="KPV47620.1"/>
    <property type="molecule type" value="Genomic_DNA"/>
</dbReference>
<protein>
    <submittedName>
        <fullName evidence="1">Uncharacterized protein</fullName>
    </submittedName>
</protein>
<keyword evidence="2" id="KW-1185">Reference proteome</keyword>
<sequence length="209" mass="22344">APLAPRWPAQVPPGVVLIQAAIPSAAPLPPHAAVRVGNETEQSLAAIARAWGSRPEQAEAIAAKAGGSPLFARLAAGLCPQGTLTPAKLPTGLAALHRHWWERMDAAGRQLALLLAASATPLAPELLAEIAGAPLRMVERWLQRWEPFFELIDEQAQCYHPATRAFVRAQRDDDLAEAHGAFVRFVQAQAGDQFAVALEPAHRPLLGAR</sequence>
<organism evidence="1 2">
    <name type="scientific">Kouleothrix aurantiaca</name>
    <dbReference type="NCBI Taxonomy" id="186479"/>
    <lineage>
        <taxon>Bacteria</taxon>
        <taxon>Bacillati</taxon>
        <taxon>Chloroflexota</taxon>
        <taxon>Chloroflexia</taxon>
        <taxon>Chloroflexales</taxon>
        <taxon>Roseiflexineae</taxon>
        <taxon>Roseiflexaceae</taxon>
        <taxon>Kouleothrix</taxon>
    </lineage>
</organism>
<reference evidence="1 2" key="1">
    <citation type="submission" date="2015-09" db="EMBL/GenBank/DDBJ databases">
        <title>Draft genome sequence of Kouleothrix aurantiaca JCM 19913.</title>
        <authorList>
            <person name="Hemp J."/>
        </authorList>
    </citation>
    <scope>NUCLEOTIDE SEQUENCE [LARGE SCALE GENOMIC DNA]</scope>
    <source>
        <strain evidence="1 2">COM-B</strain>
    </source>
</reference>
<evidence type="ECO:0000313" key="2">
    <source>
        <dbReference type="Proteomes" id="UP000050509"/>
    </source>
</evidence>